<feature type="compositionally biased region" description="Acidic residues" evidence="2">
    <location>
        <begin position="230"/>
        <end position="240"/>
    </location>
</feature>
<dbReference type="CDD" id="cd16980">
    <property type="entry name" value="VHS_Lsb5"/>
    <property type="match status" value="1"/>
</dbReference>
<dbReference type="OMA" id="RWNKRAH"/>
<feature type="region of interest" description="Disordered" evidence="2">
    <location>
        <begin position="882"/>
        <end position="1063"/>
    </location>
</feature>
<dbReference type="GO" id="GO:0007034">
    <property type="term" value="P:vacuolar transport"/>
    <property type="evidence" value="ECO:0007669"/>
    <property type="project" value="UniProtKB-ARBA"/>
</dbReference>
<evidence type="ECO:0000313" key="5">
    <source>
        <dbReference type="Proteomes" id="UP000006174"/>
    </source>
</evidence>
<feature type="compositionally biased region" description="Basic and acidic residues" evidence="2">
    <location>
        <begin position="131"/>
        <end position="144"/>
    </location>
</feature>
<dbReference type="PROSITE" id="PS50179">
    <property type="entry name" value="VHS"/>
    <property type="match status" value="1"/>
</dbReference>
<dbReference type="GO" id="GO:0030479">
    <property type="term" value="C:actin cortical patch"/>
    <property type="evidence" value="ECO:0007669"/>
    <property type="project" value="TreeGrafter"/>
</dbReference>
<dbReference type="PANTHER" id="PTHR47789">
    <property type="entry name" value="LAS SEVENTEEN-BINDING PROTEIN 5"/>
    <property type="match status" value="1"/>
</dbReference>
<keyword evidence="1" id="KW-0175">Coiled coil</keyword>
<feature type="region of interest" description="Disordered" evidence="2">
    <location>
        <begin position="1"/>
        <end position="361"/>
    </location>
</feature>
<protein>
    <recommendedName>
        <fullName evidence="3">VHS domain-containing protein</fullName>
    </recommendedName>
</protein>
<organism evidence="4 5">
    <name type="scientific">Ustilago hordei</name>
    <name type="common">Barley covered smut fungus</name>
    <dbReference type="NCBI Taxonomy" id="120017"/>
    <lineage>
        <taxon>Eukaryota</taxon>
        <taxon>Fungi</taxon>
        <taxon>Dikarya</taxon>
        <taxon>Basidiomycota</taxon>
        <taxon>Ustilaginomycotina</taxon>
        <taxon>Ustilaginomycetes</taxon>
        <taxon>Ustilaginales</taxon>
        <taxon>Ustilaginaceae</taxon>
        <taxon>Ustilago</taxon>
    </lineage>
</organism>
<feature type="domain" description="VHS" evidence="3">
    <location>
        <begin position="395"/>
        <end position="517"/>
    </location>
</feature>
<feature type="compositionally biased region" description="Pro residues" evidence="2">
    <location>
        <begin position="914"/>
        <end position="923"/>
    </location>
</feature>
<dbReference type="InterPro" id="IPR045007">
    <property type="entry name" value="LSB5"/>
</dbReference>
<feature type="compositionally biased region" description="Polar residues" evidence="2">
    <location>
        <begin position="896"/>
        <end position="907"/>
    </location>
</feature>
<feature type="compositionally biased region" description="Basic and acidic residues" evidence="2">
    <location>
        <begin position="346"/>
        <end position="361"/>
    </location>
</feature>
<dbReference type="Proteomes" id="UP000006174">
    <property type="component" value="Unassembled WGS sequence"/>
</dbReference>
<feature type="compositionally biased region" description="Gly residues" evidence="2">
    <location>
        <begin position="1048"/>
        <end position="1063"/>
    </location>
</feature>
<comment type="caution">
    <text evidence="4">The sequence shown here is derived from an EMBL/GenBank/DDBJ whole genome shotgun (WGS) entry which is preliminary data.</text>
</comment>
<evidence type="ECO:0000256" key="2">
    <source>
        <dbReference type="SAM" id="MobiDB-lite"/>
    </source>
</evidence>
<dbReference type="InterPro" id="IPR008942">
    <property type="entry name" value="ENTH_VHS"/>
</dbReference>
<feature type="compositionally biased region" description="Basic and acidic residues" evidence="2">
    <location>
        <begin position="307"/>
        <end position="319"/>
    </location>
</feature>
<dbReference type="GO" id="GO:0043130">
    <property type="term" value="F:ubiquitin binding"/>
    <property type="evidence" value="ECO:0007669"/>
    <property type="project" value="InterPro"/>
</dbReference>
<proteinExistence type="predicted"/>
<dbReference type="PANTHER" id="PTHR47789:SF2">
    <property type="entry name" value="VHS DOMAIN-CONTAINING PROTEIN"/>
    <property type="match status" value="1"/>
</dbReference>
<dbReference type="GO" id="GO:0051666">
    <property type="term" value="P:actin cortical patch localization"/>
    <property type="evidence" value="ECO:0007669"/>
    <property type="project" value="TreeGrafter"/>
</dbReference>
<sequence length="1063" mass="115918">MKKFFKTKEAGAITPLPPTGPAASTSSFGTPRPFEEYQARVASQNHLHRPLSYQSASASSRSGRGSSDENGYAYLSSQQPHRRSQQYSASDPAQQHSSPVNNRLAPRAAPESAYQSYSDPVAAQPQPYRTQYDRSDPSEFDRRASQPPPSKNSSRQPYQHQQQQPAPAMTATPPPRSLRPADAAPRHRPNNSMGVGPASAAGYHNQNGLHLPPNHASMDSAWVQRHRSDDYDDDDNDDDADGRTPTAGGGAQRSAAYPVYSGAEGKDEDDGEVLISQGRYEETVLKDPPGKDKKGKKLFGFATGGGNKDKKAKDERDRAALSSSPVPRGSRERVHDDAAGLMSPPPDHHAHDRDRNRDKEGGWIDRWNKRAHQHQEARLADKEAEEIVASKVGWLASSANTEQDWMHILPLIDIIAQSDAASKEATRALRKEFKYGSVDTQRRAVRIWALLTLNGSDRFRQQIASKKFLDAVEDTIASSKTPLSVKETMLRVLGVLAFEFKDDVDLANVTKCWNKVKPNDRRKDGEPLEDDLFEFRLPQPRHAEMQQQQQPQGQQHQGRMRGSAPSSTEALRNAYLGDHGNEYTSQRRSSATTLPLPPPPPPTQQQQPWSHPHPHQDPTTNHWPHTAPAMEHRASNDNNGPDIVSNLEAAAASMDNRSASYQSFDTSNSSHRVLHEIVAHDEDVRRLQEEFHIARSNASVLLDTLLHEGLHAETVELVDEFYNKVVMSQDVIASQIPWASAQADRSKERANVGDRETREEKLLADLLDAHDRTSEAIRAVDEARRRIKEEEEELRVTERSKVEVRLDRSALVQNSSGDLYEMGGRGRAGLLDVDDEGKQEGGSRSSSPSKPYTGSNPSSSFSIPPSSTMNGAAAAAAAAARVSRPLPVPRSDHSSSADSTRIRSAQSPIHGPGLVPPALPPHPTVTKTASSTASNSLSGSTHSRSCSQFALSPSNRHPPGSLSTSPGRSLPLTPNLNISTNTTNNVAGMQGNEEEDDLQTPVVPSEKALGKRRAISVRYPTPPPRPPANGDQGPPALSAHPNSRNSGGVNGAVGGIGGLRIGH</sequence>
<name>I2FLX0_USTHO</name>
<reference evidence="4 5" key="1">
    <citation type="journal article" date="2012" name="Plant Cell">
        <title>Genome comparison of barley and maize smut fungi reveals targeted loss of RNA silencing components and species-specific presence of transposable elements.</title>
        <authorList>
            <person name="Laurie J.D."/>
            <person name="Ali S."/>
            <person name="Linning R."/>
            <person name="Mannhaupt G."/>
            <person name="Wong P."/>
            <person name="Gueldener U."/>
            <person name="Muensterkoetter M."/>
            <person name="Moore R."/>
            <person name="Kahmann R."/>
            <person name="Bakkeren G."/>
            <person name="Schirawski J."/>
        </authorList>
    </citation>
    <scope>NUCLEOTIDE SEQUENCE [LARGE SCALE GENOMIC DNA]</scope>
    <source>
        <strain evidence="5">Uh4875-4</strain>
    </source>
</reference>
<feature type="compositionally biased region" description="Low complexity" evidence="2">
    <location>
        <begin position="55"/>
        <end position="65"/>
    </location>
</feature>
<feature type="compositionally biased region" description="Polar residues" evidence="2">
    <location>
        <begin position="582"/>
        <end position="593"/>
    </location>
</feature>
<feature type="compositionally biased region" description="Polar residues" evidence="2">
    <location>
        <begin position="944"/>
        <end position="987"/>
    </location>
</feature>
<feature type="compositionally biased region" description="Low complexity" evidence="2">
    <location>
        <begin position="855"/>
        <end position="868"/>
    </location>
</feature>
<feature type="compositionally biased region" description="Low complexity" evidence="2">
    <location>
        <begin position="156"/>
        <end position="171"/>
    </location>
</feature>
<feature type="compositionally biased region" description="Basic and acidic residues" evidence="2">
    <location>
        <begin position="279"/>
        <end position="292"/>
    </location>
</feature>
<dbReference type="STRING" id="1128400.I2FLX0"/>
<keyword evidence="5" id="KW-1185">Reference proteome</keyword>
<dbReference type="GO" id="GO:0006897">
    <property type="term" value="P:endocytosis"/>
    <property type="evidence" value="ECO:0007669"/>
    <property type="project" value="InterPro"/>
</dbReference>
<evidence type="ECO:0000313" key="4">
    <source>
        <dbReference type="EMBL" id="CCF47913.1"/>
    </source>
</evidence>
<evidence type="ECO:0000256" key="1">
    <source>
        <dbReference type="SAM" id="Coils"/>
    </source>
</evidence>
<dbReference type="GO" id="GO:0035091">
    <property type="term" value="F:phosphatidylinositol binding"/>
    <property type="evidence" value="ECO:0007669"/>
    <property type="project" value="InterPro"/>
</dbReference>
<gene>
    <name evidence="4" type="ORF">UHOR_12152</name>
</gene>
<feature type="region of interest" description="Disordered" evidence="2">
    <location>
        <begin position="817"/>
        <end position="868"/>
    </location>
</feature>
<dbReference type="EMBL" id="CAGI01000014">
    <property type="protein sequence ID" value="CCF47913.1"/>
    <property type="molecule type" value="Genomic_DNA"/>
</dbReference>
<accession>I2FLX0</accession>
<feature type="region of interest" description="Disordered" evidence="2">
    <location>
        <begin position="542"/>
        <end position="643"/>
    </location>
</feature>
<feature type="compositionally biased region" description="Polar residues" evidence="2">
    <location>
        <begin position="842"/>
        <end position="854"/>
    </location>
</feature>
<dbReference type="Pfam" id="PF00790">
    <property type="entry name" value="VHS"/>
    <property type="match status" value="1"/>
</dbReference>
<dbReference type="GO" id="GO:0007015">
    <property type="term" value="P:actin filament organization"/>
    <property type="evidence" value="ECO:0007669"/>
    <property type="project" value="InterPro"/>
</dbReference>
<dbReference type="HOGENOM" id="CLU_288886_0_0_1"/>
<dbReference type="eggNOG" id="ENOG502S1ZS">
    <property type="taxonomic scope" value="Eukaryota"/>
</dbReference>
<feature type="compositionally biased region" description="Basic and acidic residues" evidence="2">
    <location>
        <begin position="329"/>
        <end position="338"/>
    </location>
</feature>
<dbReference type="SUPFAM" id="SSF48464">
    <property type="entry name" value="ENTH/VHS domain"/>
    <property type="match status" value="1"/>
</dbReference>
<dbReference type="AlphaFoldDB" id="I2FLX0"/>
<feature type="coiled-coil region" evidence="1">
    <location>
        <begin position="773"/>
        <end position="807"/>
    </location>
</feature>
<feature type="compositionally biased region" description="Polar residues" evidence="2">
    <location>
        <begin position="75"/>
        <end position="101"/>
    </location>
</feature>
<dbReference type="InterPro" id="IPR002014">
    <property type="entry name" value="VHS_dom"/>
</dbReference>
<dbReference type="SMART" id="SM00288">
    <property type="entry name" value="VHS"/>
    <property type="match status" value="1"/>
</dbReference>
<feature type="compositionally biased region" description="Low complexity" evidence="2">
    <location>
        <begin position="924"/>
        <end position="943"/>
    </location>
</feature>
<evidence type="ECO:0000259" key="3">
    <source>
        <dbReference type="PROSITE" id="PS50179"/>
    </source>
</evidence>
<feature type="compositionally biased region" description="Low complexity" evidence="2">
    <location>
        <begin position="545"/>
        <end position="562"/>
    </location>
</feature>
<dbReference type="Gene3D" id="1.25.40.90">
    <property type="match status" value="1"/>
</dbReference>